<reference evidence="2" key="1">
    <citation type="submission" date="2016-10" db="EMBL/GenBank/DDBJ databases">
        <authorList>
            <person name="Varghese N."/>
            <person name="Submissions S."/>
        </authorList>
    </citation>
    <scope>NUCLEOTIDE SEQUENCE [LARGE SCALE GENOMIC DNA]</scope>
    <source>
        <strain evidence="2">XBD1002</strain>
    </source>
</reference>
<keyword evidence="2" id="KW-1185">Reference proteome</keyword>
<gene>
    <name evidence="1" type="ORF">SAMN04487775_101408</name>
</gene>
<sequence>MKNLKKSEAINLCIMNGIPVNKNNCTYASRNSTPKAPVYWANPEIVCLKQDWWLILNDWNLQEINVFCIPANTFTDTQLSTRSDDPSRLHLHILCDDVNFTNNRGSKESFSRYLIKTLPYPNTGKNNKKAVKKSASTSKNNFDLLIDEFGVWLLEEKIVGSKGSASSYKSYIKALAREINKVFGKNWFQNFPLFYIDDNFAKESNLYNLTSIFLNEQKKKAKGTDKKDWNNRQSGFNQFIDFLESKYGELDEDELIEEQNLIPEPQSEPSKTMPVAVAEIPDSTVISELNHKELMSKFKFRMNTQNRWYPNFGGQNGLLYLTRLPKKLFSAAKDKRWNSLLEDDLNEMRIIVGPNENDVRLFKDVQKMQYLKDGTFLVVFNDGIFPLYTRTSKNKIILEKTSIAWKGISIDHMIPLENDLRAKINSLPTLIKISDLVINSLDELGMVNLRSEEKWYNTVYDYLSNVLNPLRDSLYNELLKLDRRYELMDRNENSRRGNR</sequence>
<protein>
    <submittedName>
        <fullName evidence="1">Uncharacterized protein</fullName>
    </submittedName>
</protein>
<dbReference type="EMBL" id="FORI01000001">
    <property type="protein sequence ID" value="SFI44332.1"/>
    <property type="molecule type" value="Genomic_DNA"/>
</dbReference>
<name>A0A1I3I8S5_9SPIR</name>
<proteinExistence type="predicted"/>
<evidence type="ECO:0000313" key="2">
    <source>
        <dbReference type="Proteomes" id="UP000182737"/>
    </source>
</evidence>
<organism evidence="1 2">
    <name type="scientific">Treponema bryantii</name>
    <dbReference type="NCBI Taxonomy" id="163"/>
    <lineage>
        <taxon>Bacteria</taxon>
        <taxon>Pseudomonadati</taxon>
        <taxon>Spirochaetota</taxon>
        <taxon>Spirochaetia</taxon>
        <taxon>Spirochaetales</taxon>
        <taxon>Treponemataceae</taxon>
        <taxon>Treponema</taxon>
    </lineage>
</organism>
<dbReference type="AlphaFoldDB" id="A0A1I3I8S5"/>
<accession>A0A1I3I8S5</accession>
<evidence type="ECO:0000313" key="1">
    <source>
        <dbReference type="EMBL" id="SFI44332.1"/>
    </source>
</evidence>
<dbReference type="RefSeq" id="WP_074929986.1">
    <property type="nucleotide sequence ID" value="NZ_FORI01000001.1"/>
</dbReference>
<dbReference type="Proteomes" id="UP000182737">
    <property type="component" value="Unassembled WGS sequence"/>
</dbReference>